<keyword evidence="5" id="KW-0597">Phosphoprotein</keyword>
<protein>
    <recommendedName>
        <fullName evidence="3">histidine kinase</fullName>
        <ecNumber evidence="3">2.7.13.3</ecNumber>
    </recommendedName>
</protein>
<sequence>MKFWQKAFLGILVVFIISINICLYLTSNYSFSLNLKRDSDRALGEYHFIINGVQDTMNSIYYREDAFPTAASIESFMRSYADYYQQQNVFFELSRSGEALFSNIPFGAKADVKAEDSAKNTYTVKVLQNNGIHYLSIAGSIGGQYEDYTLTYFRDLSELYKAHAQLTRYLITISALVETVLALVLVLILKRLTRPISIMQKATRKIAGGVYDERISIPGRDEFHDLADNFNQMTSSIQEKINELNQNARDKQRLIDNLAHELRTPLTAIRGYAEYLQNAHTSEPKRLKAAGYIISEVDRMKNLAFKLLDLALARNSKLELQEIIPLDLLNQVKAAAEAKLNENGQRLIVHSTLNKLRGDPILLQSLLLNLIDNAAKASTQNSTIELSAYFSSAPVLEVRDAGSGMDAEELSLICEPFYRVDKARSRSSGGVGLGLSLCREIARLHEGELRIHSSLSKGTTAQVVFTTPLQPAENSLMPDEV</sequence>
<dbReference type="Pfam" id="PF02518">
    <property type="entry name" value="HATPase_c"/>
    <property type="match status" value="1"/>
</dbReference>
<dbReference type="CDD" id="cd00082">
    <property type="entry name" value="HisKA"/>
    <property type="match status" value="1"/>
</dbReference>
<keyword evidence="11 15" id="KW-1133">Transmembrane helix</keyword>
<keyword evidence="19" id="KW-1185">Reference proteome</keyword>
<evidence type="ECO:0000259" key="17">
    <source>
        <dbReference type="PROSITE" id="PS50885"/>
    </source>
</evidence>
<keyword evidence="10" id="KW-0067">ATP-binding</keyword>
<gene>
    <name evidence="18" type="ordered locus">Desmer_4429</name>
</gene>
<evidence type="ECO:0000256" key="12">
    <source>
        <dbReference type="ARBA" id="ARBA00023012"/>
    </source>
</evidence>
<dbReference type="OrthoDB" id="9786919at2"/>
<feature type="coiled-coil region" evidence="14">
    <location>
        <begin position="227"/>
        <end position="261"/>
    </location>
</feature>
<feature type="transmembrane region" description="Helical" evidence="15">
    <location>
        <begin position="169"/>
        <end position="189"/>
    </location>
</feature>
<dbReference type="PRINTS" id="PR00344">
    <property type="entry name" value="BCTRLSENSOR"/>
</dbReference>
<dbReference type="Gene3D" id="1.10.287.130">
    <property type="match status" value="1"/>
</dbReference>
<comment type="subcellular location">
    <subcellularLocation>
        <location evidence="2">Cell membrane</location>
        <topology evidence="2">Multi-pass membrane protein</topology>
    </subcellularLocation>
</comment>
<keyword evidence="12" id="KW-0902">Two-component regulatory system</keyword>
<dbReference type="CDD" id="cd00075">
    <property type="entry name" value="HATPase"/>
    <property type="match status" value="1"/>
</dbReference>
<comment type="catalytic activity">
    <reaction evidence="1">
        <text>ATP + protein L-histidine = ADP + protein N-phospho-L-histidine.</text>
        <dbReference type="EC" id="2.7.13.3"/>
    </reaction>
</comment>
<dbReference type="CDD" id="cd06225">
    <property type="entry name" value="HAMP"/>
    <property type="match status" value="1"/>
</dbReference>
<evidence type="ECO:0000256" key="8">
    <source>
        <dbReference type="ARBA" id="ARBA00022741"/>
    </source>
</evidence>
<dbReference type="FunFam" id="1.10.287.130:FF:000001">
    <property type="entry name" value="Two-component sensor histidine kinase"/>
    <property type="match status" value="1"/>
</dbReference>
<accession>J7IWX7</accession>
<evidence type="ECO:0000256" key="4">
    <source>
        <dbReference type="ARBA" id="ARBA00022475"/>
    </source>
</evidence>
<dbReference type="Pfam" id="PF00672">
    <property type="entry name" value="HAMP"/>
    <property type="match status" value="1"/>
</dbReference>
<keyword evidence="4" id="KW-1003">Cell membrane</keyword>
<evidence type="ECO:0000256" key="3">
    <source>
        <dbReference type="ARBA" id="ARBA00012438"/>
    </source>
</evidence>
<keyword evidence="9 18" id="KW-0418">Kinase</keyword>
<dbReference type="GO" id="GO:0005524">
    <property type="term" value="F:ATP binding"/>
    <property type="evidence" value="ECO:0007669"/>
    <property type="project" value="UniProtKB-KW"/>
</dbReference>
<dbReference type="eggNOG" id="COG2205">
    <property type="taxonomic scope" value="Bacteria"/>
</dbReference>
<name>J7IWX7_DESMD</name>
<dbReference type="PROSITE" id="PS50109">
    <property type="entry name" value="HIS_KIN"/>
    <property type="match status" value="1"/>
</dbReference>
<dbReference type="InterPro" id="IPR003594">
    <property type="entry name" value="HATPase_dom"/>
</dbReference>
<dbReference type="InterPro" id="IPR005467">
    <property type="entry name" value="His_kinase_dom"/>
</dbReference>
<dbReference type="PANTHER" id="PTHR45528">
    <property type="entry name" value="SENSOR HISTIDINE KINASE CPXA"/>
    <property type="match status" value="1"/>
</dbReference>
<dbReference type="SMART" id="SM00304">
    <property type="entry name" value="HAMP"/>
    <property type="match status" value="1"/>
</dbReference>
<dbReference type="InterPro" id="IPR003660">
    <property type="entry name" value="HAMP_dom"/>
</dbReference>
<keyword evidence="8" id="KW-0547">Nucleotide-binding</keyword>
<proteinExistence type="predicted"/>
<dbReference type="Pfam" id="PF00512">
    <property type="entry name" value="HisKA"/>
    <property type="match status" value="1"/>
</dbReference>
<evidence type="ECO:0000256" key="7">
    <source>
        <dbReference type="ARBA" id="ARBA00022692"/>
    </source>
</evidence>
<dbReference type="PANTHER" id="PTHR45528:SF1">
    <property type="entry name" value="SENSOR HISTIDINE KINASE CPXA"/>
    <property type="match status" value="1"/>
</dbReference>
<evidence type="ECO:0000256" key="5">
    <source>
        <dbReference type="ARBA" id="ARBA00022553"/>
    </source>
</evidence>
<dbReference type="PROSITE" id="PS50885">
    <property type="entry name" value="HAMP"/>
    <property type="match status" value="1"/>
</dbReference>
<dbReference type="GO" id="GO:0005886">
    <property type="term" value="C:plasma membrane"/>
    <property type="evidence" value="ECO:0007669"/>
    <property type="project" value="UniProtKB-SubCell"/>
</dbReference>
<dbReference type="GO" id="GO:0000155">
    <property type="term" value="F:phosphorelay sensor kinase activity"/>
    <property type="evidence" value="ECO:0007669"/>
    <property type="project" value="InterPro"/>
</dbReference>
<feature type="domain" description="HAMP" evidence="17">
    <location>
        <begin position="190"/>
        <end position="242"/>
    </location>
</feature>
<evidence type="ECO:0000259" key="16">
    <source>
        <dbReference type="PROSITE" id="PS50109"/>
    </source>
</evidence>
<evidence type="ECO:0000256" key="15">
    <source>
        <dbReference type="SAM" id="Phobius"/>
    </source>
</evidence>
<evidence type="ECO:0000256" key="10">
    <source>
        <dbReference type="ARBA" id="ARBA00022840"/>
    </source>
</evidence>
<dbReference type="InterPro" id="IPR036890">
    <property type="entry name" value="HATPase_C_sf"/>
</dbReference>
<evidence type="ECO:0000256" key="2">
    <source>
        <dbReference type="ARBA" id="ARBA00004651"/>
    </source>
</evidence>
<dbReference type="STRING" id="768704.Desmer_4429"/>
<dbReference type="AlphaFoldDB" id="J7IWX7"/>
<evidence type="ECO:0000313" key="18">
    <source>
        <dbReference type="EMBL" id="AFQ46235.1"/>
    </source>
</evidence>
<evidence type="ECO:0000256" key="6">
    <source>
        <dbReference type="ARBA" id="ARBA00022679"/>
    </source>
</evidence>
<keyword evidence="14" id="KW-0175">Coiled coil</keyword>
<dbReference type="Gene3D" id="3.30.565.10">
    <property type="entry name" value="Histidine kinase-like ATPase, C-terminal domain"/>
    <property type="match status" value="1"/>
</dbReference>
<keyword evidence="13 15" id="KW-0472">Membrane</keyword>
<evidence type="ECO:0000313" key="19">
    <source>
        <dbReference type="Proteomes" id="UP000005262"/>
    </source>
</evidence>
<keyword evidence="7 15" id="KW-0812">Transmembrane</keyword>
<feature type="transmembrane region" description="Helical" evidence="15">
    <location>
        <begin position="7"/>
        <end position="26"/>
    </location>
</feature>
<evidence type="ECO:0000256" key="1">
    <source>
        <dbReference type="ARBA" id="ARBA00000085"/>
    </source>
</evidence>
<evidence type="ECO:0000256" key="13">
    <source>
        <dbReference type="ARBA" id="ARBA00023136"/>
    </source>
</evidence>
<dbReference type="SMART" id="SM00388">
    <property type="entry name" value="HisKA"/>
    <property type="match status" value="1"/>
</dbReference>
<dbReference type="InterPro" id="IPR004358">
    <property type="entry name" value="Sig_transdc_His_kin-like_C"/>
</dbReference>
<feature type="domain" description="Histidine kinase" evidence="16">
    <location>
        <begin position="257"/>
        <end position="469"/>
    </location>
</feature>
<reference evidence="18 19" key="1">
    <citation type="journal article" date="2012" name="J. Bacteriol.">
        <title>Complete genome sequences of Desulfosporosinus orientis DSM765T, Desulfosporosinus youngiae DSM17734T, Desulfosporosinus meridiei DSM13257T, and Desulfosporosinus acidiphilus DSM22704T.</title>
        <authorList>
            <person name="Pester M."/>
            <person name="Brambilla E."/>
            <person name="Alazard D."/>
            <person name="Rattei T."/>
            <person name="Weinmaier T."/>
            <person name="Han J."/>
            <person name="Lucas S."/>
            <person name="Lapidus A."/>
            <person name="Cheng J.F."/>
            <person name="Goodwin L."/>
            <person name="Pitluck S."/>
            <person name="Peters L."/>
            <person name="Ovchinnikova G."/>
            <person name="Teshima H."/>
            <person name="Detter J.C."/>
            <person name="Han C.S."/>
            <person name="Tapia R."/>
            <person name="Land M.L."/>
            <person name="Hauser L."/>
            <person name="Kyrpides N.C."/>
            <person name="Ivanova N.N."/>
            <person name="Pagani I."/>
            <person name="Huntmann M."/>
            <person name="Wei C.L."/>
            <person name="Davenport K.W."/>
            <person name="Daligault H."/>
            <person name="Chain P.S."/>
            <person name="Chen A."/>
            <person name="Mavromatis K."/>
            <person name="Markowitz V."/>
            <person name="Szeto E."/>
            <person name="Mikhailova N."/>
            <person name="Pati A."/>
            <person name="Wagner M."/>
            <person name="Woyke T."/>
            <person name="Ollivier B."/>
            <person name="Klenk H.P."/>
            <person name="Spring S."/>
            <person name="Loy A."/>
        </authorList>
    </citation>
    <scope>NUCLEOTIDE SEQUENCE [LARGE SCALE GENOMIC DNA]</scope>
    <source>
        <strain evidence="19">ATCC BAA-275 / DSM 13257 / NCIMB 13706 / S10</strain>
    </source>
</reference>
<dbReference type="InterPro" id="IPR050398">
    <property type="entry name" value="HssS/ArlS-like"/>
</dbReference>
<keyword evidence="6" id="KW-0808">Transferase</keyword>
<dbReference type="Gene3D" id="6.10.340.10">
    <property type="match status" value="1"/>
</dbReference>
<dbReference type="SUPFAM" id="SSF158472">
    <property type="entry name" value="HAMP domain-like"/>
    <property type="match status" value="1"/>
</dbReference>
<dbReference type="SUPFAM" id="SSF47384">
    <property type="entry name" value="Homodimeric domain of signal transducing histidine kinase"/>
    <property type="match status" value="1"/>
</dbReference>
<reference evidence="19" key="2">
    <citation type="submission" date="2012-08" db="EMBL/GenBank/DDBJ databases">
        <title>Finished genome of Desulfosporosinus meridiei DSM 13257.</title>
        <authorList>
            <person name="Huntemann M."/>
            <person name="Wei C.-L."/>
            <person name="Han J."/>
            <person name="Detter J.C."/>
            <person name="Han C."/>
            <person name="Davenport K."/>
            <person name="Daligault H."/>
            <person name="Erkkila T."/>
            <person name="Gu W."/>
            <person name="Munk A.C.C."/>
            <person name="Teshima H."/>
            <person name="Xu Y."/>
            <person name="Chain P."/>
            <person name="Tapia R."/>
            <person name="Chen A."/>
            <person name="Krypides N."/>
            <person name="Mavromatis K."/>
            <person name="Markowitz V."/>
            <person name="Szeto E."/>
            <person name="Ivanova N."/>
            <person name="Mikhailova N."/>
            <person name="Ovchinnikova G."/>
            <person name="Pagani I."/>
            <person name="Pati A."/>
            <person name="Goodwin L."/>
            <person name="Peters L."/>
            <person name="Pitluck S."/>
            <person name="Woyke T."/>
            <person name="Pester M."/>
            <person name="Spring S."/>
            <person name="Ollivier B."/>
            <person name="Rattei T."/>
            <person name="Klenk H.-P."/>
            <person name="Wagner M."/>
            <person name="Loy A."/>
        </authorList>
    </citation>
    <scope>NUCLEOTIDE SEQUENCE [LARGE SCALE GENOMIC DNA]</scope>
    <source>
        <strain evidence="19">ATCC BAA-275 / DSM 13257 / NCIMB 13706 / S10</strain>
    </source>
</reference>
<evidence type="ECO:0000256" key="9">
    <source>
        <dbReference type="ARBA" id="ARBA00022777"/>
    </source>
</evidence>
<dbReference type="eggNOG" id="COG2770">
    <property type="taxonomic scope" value="Bacteria"/>
</dbReference>
<dbReference type="InterPro" id="IPR003661">
    <property type="entry name" value="HisK_dim/P_dom"/>
</dbReference>
<dbReference type="RefSeq" id="WP_014905141.1">
    <property type="nucleotide sequence ID" value="NC_018515.1"/>
</dbReference>
<dbReference type="KEGG" id="dmi:Desmer_4429"/>
<evidence type="ECO:0000256" key="14">
    <source>
        <dbReference type="SAM" id="Coils"/>
    </source>
</evidence>
<dbReference type="SUPFAM" id="SSF55874">
    <property type="entry name" value="ATPase domain of HSP90 chaperone/DNA topoisomerase II/histidine kinase"/>
    <property type="match status" value="1"/>
</dbReference>
<dbReference type="EC" id="2.7.13.3" evidence="3"/>
<organism evidence="18 19">
    <name type="scientific">Desulfosporosinus meridiei (strain ATCC BAA-275 / DSM 13257 / KCTC 12902 / NCIMB 13706 / S10)</name>
    <dbReference type="NCBI Taxonomy" id="768704"/>
    <lineage>
        <taxon>Bacteria</taxon>
        <taxon>Bacillati</taxon>
        <taxon>Bacillota</taxon>
        <taxon>Clostridia</taxon>
        <taxon>Eubacteriales</taxon>
        <taxon>Desulfitobacteriaceae</taxon>
        <taxon>Desulfosporosinus</taxon>
    </lineage>
</organism>
<dbReference type="EMBL" id="CP003629">
    <property type="protein sequence ID" value="AFQ46235.1"/>
    <property type="molecule type" value="Genomic_DNA"/>
</dbReference>
<dbReference type="HOGENOM" id="CLU_000445_89_6_9"/>
<dbReference type="Proteomes" id="UP000005262">
    <property type="component" value="Chromosome"/>
</dbReference>
<dbReference type="InterPro" id="IPR036097">
    <property type="entry name" value="HisK_dim/P_sf"/>
</dbReference>
<dbReference type="SMART" id="SM00387">
    <property type="entry name" value="HATPase_c"/>
    <property type="match status" value="1"/>
</dbReference>
<evidence type="ECO:0000256" key="11">
    <source>
        <dbReference type="ARBA" id="ARBA00022989"/>
    </source>
</evidence>